<name>A0ABY1ZKH8_9GAMM</name>
<proteinExistence type="predicted"/>
<organism evidence="1 2">
    <name type="scientific">Marinobacter halodurans</name>
    <dbReference type="NCBI Taxonomy" id="2528979"/>
    <lineage>
        <taxon>Bacteria</taxon>
        <taxon>Pseudomonadati</taxon>
        <taxon>Pseudomonadota</taxon>
        <taxon>Gammaproteobacteria</taxon>
        <taxon>Pseudomonadales</taxon>
        <taxon>Marinobacteraceae</taxon>
        <taxon>Marinobacter</taxon>
    </lineage>
</organism>
<protein>
    <submittedName>
        <fullName evidence="1">DUF433 domain-containing protein</fullName>
    </submittedName>
</protein>
<dbReference type="RefSeq" id="WP_131483254.1">
    <property type="nucleotide sequence ID" value="NZ_SJDL01000033.1"/>
</dbReference>
<evidence type="ECO:0000313" key="1">
    <source>
        <dbReference type="EMBL" id="TBW50773.1"/>
    </source>
</evidence>
<keyword evidence="2" id="KW-1185">Reference proteome</keyword>
<comment type="caution">
    <text evidence="1">The sequence shown here is derived from an EMBL/GenBank/DDBJ whole genome shotgun (WGS) entry which is preliminary data.</text>
</comment>
<dbReference type="EMBL" id="SJDL01000033">
    <property type="protein sequence ID" value="TBW50773.1"/>
    <property type="molecule type" value="Genomic_DNA"/>
</dbReference>
<gene>
    <name evidence="1" type="ORF">EZI54_17905</name>
</gene>
<accession>A0ABY1ZKH8</accession>
<sequence>MNSALSLGDTLPKNMLGIGLYTLGEASRYTGIPARDINRWLFGYSAGNRHYDGLWRSQLADLETKALGFHDLLEVRFVHAFRKHGVSLQSIRLASEHAKALYKHPYPFTCTRFQTDGRSIFATVLNETGDESLLDLVKRQYAFRDVIKPSLYSGIEYSENGDAERWFPQKRNRRVVMDPNRNFGKPVLSDYGIDTSILKQAWDAEGEDTKFVASMYQVPIEAVEAAIQFEQRALA</sequence>
<evidence type="ECO:0000313" key="2">
    <source>
        <dbReference type="Proteomes" id="UP000313645"/>
    </source>
</evidence>
<dbReference type="Proteomes" id="UP000313645">
    <property type="component" value="Unassembled WGS sequence"/>
</dbReference>
<reference evidence="1 2" key="1">
    <citation type="submission" date="2019-02" db="EMBL/GenBank/DDBJ databases">
        <title>Marinobacter halodurans sp. nov., a marine bacterium isolated from sea tidal flat.</title>
        <authorList>
            <person name="Yoo Y."/>
            <person name="Lee D.W."/>
            <person name="Kim B.S."/>
            <person name="Kim J.-J."/>
        </authorList>
    </citation>
    <scope>NUCLEOTIDE SEQUENCE [LARGE SCALE GENOMIC DNA]</scope>
    <source>
        <strain evidence="1 2">YJ-S3-2</strain>
    </source>
</reference>